<protein>
    <submittedName>
        <fullName evidence="2">Sulfotransferase domain-containing protein</fullName>
    </submittedName>
</protein>
<reference evidence="2" key="1">
    <citation type="submission" date="2022-03" db="EMBL/GenBank/DDBJ databases">
        <title>Identification of a novel bacterium isolated from mangrove sediments.</title>
        <authorList>
            <person name="Pan X."/>
        </authorList>
    </citation>
    <scope>NUCLEOTIDE SEQUENCE</scope>
    <source>
        <strain evidence="2">B2637</strain>
    </source>
</reference>
<dbReference type="RefSeq" id="WP_243799091.1">
    <property type="nucleotide sequence ID" value="NZ_JALHAT010000010.1"/>
</dbReference>
<proteinExistence type="predicted"/>
<dbReference type="InterPro" id="IPR037359">
    <property type="entry name" value="NST/OST"/>
</dbReference>
<organism evidence="2 3">
    <name type="scientific">Novosphingobium mangrovi</name>
    <name type="common">ex Hu et al. 2023</name>
    <dbReference type="NCBI Taxonomy" id="2930094"/>
    <lineage>
        <taxon>Bacteria</taxon>
        <taxon>Pseudomonadati</taxon>
        <taxon>Pseudomonadota</taxon>
        <taxon>Alphaproteobacteria</taxon>
        <taxon>Sphingomonadales</taxon>
        <taxon>Sphingomonadaceae</taxon>
        <taxon>Novosphingobium</taxon>
    </lineage>
</organism>
<dbReference type="InterPro" id="IPR027417">
    <property type="entry name" value="P-loop_NTPase"/>
</dbReference>
<dbReference type="SUPFAM" id="SSF52540">
    <property type="entry name" value="P-loop containing nucleoside triphosphate hydrolases"/>
    <property type="match status" value="1"/>
</dbReference>
<keyword evidence="3" id="KW-1185">Reference proteome</keyword>
<dbReference type="Pfam" id="PF13469">
    <property type="entry name" value="Sulfotransfer_3"/>
    <property type="match status" value="1"/>
</dbReference>
<name>A0ABT0ABW3_9SPHN</name>
<evidence type="ECO:0000313" key="3">
    <source>
        <dbReference type="Proteomes" id="UP001162802"/>
    </source>
</evidence>
<dbReference type="EMBL" id="JALHAT010000010">
    <property type="protein sequence ID" value="MCJ1960698.1"/>
    <property type="molecule type" value="Genomic_DNA"/>
</dbReference>
<gene>
    <name evidence="2" type="ORF">MTR65_08405</name>
</gene>
<dbReference type="PANTHER" id="PTHR10605:SF56">
    <property type="entry name" value="BIFUNCTIONAL HEPARAN SULFATE N-DEACETYLASE_N-SULFOTRANSFERASE"/>
    <property type="match status" value="1"/>
</dbReference>
<evidence type="ECO:0000256" key="1">
    <source>
        <dbReference type="ARBA" id="ARBA00022679"/>
    </source>
</evidence>
<keyword evidence="1" id="KW-0808">Transferase</keyword>
<dbReference type="Gene3D" id="3.40.50.300">
    <property type="entry name" value="P-loop containing nucleotide triphosphate hydrolases"/>
    <property type="match status" value="1"/>
</dbReference>
<evidence type="ECO:0000313" key="2">
    <source>
        <dbReference type="EMBL" id="MCJ1960698.1"/>
    </source>
</evidence>
<dbReference type="Proteomes" id="UP001162802">
    <property type="component" value="Unassembled WGS sequence"/>
</dbReference>
<dbReference type="PANTHER" id="PTHR10605">
    <property type="entry name" value="HEPARAN SULFATE SULFOTRANSFERASE"/>
    <property type="match status" value="1"/>
</dbReference>
<comment type="caution">
    <text evidence="2">The sequence shown here is derived from an EMBL/GenBank/DDBJ whole genome shotgun (WGS) entry which is preliminary data.</text>
</comment>
<sequence>MAAPRTRPDARWQPDFVVIGAAKAATTWIQARLQENPAVYMPDPEPHYFSTDYAEGEGHYRGFFNEIPEGVTCIGEKSADYLAHPEAPARLARMLPHARLVVMLRDPVERAYSDYKMFYRRGTVTGPPEDYLTDLANPHPRFLEDGLYARHLDRWLEVFPREQIRVYLHEDLDERPREVLAEVSHHIGLEPALPDTIDTTHENSSRTMILPLPLRRMLAPFKDAARPLRGTPIFEGARSLLAQEMRYPPLSTSLRARLCEFYAPDTQRLGALIERSLDCWQSARTPIPAQVSR</sequence>
<accession>A0ABT0ABW3</accession>